<name>A0AC61REG7_9BACT</name>
<comment type="caution">
    <text evidence="1">The sequence shown here is derived from an EMBL/GenBank/DDBJ whole genome shotgun (WGS) entry which is preliminary data.</text>
</comment>
<protein>
    <submittedName>
        <fullName evidence="1">Nucleotidyltransferase</fullName>
    </submittedName>
</protein>
<evidence type="ECO:0000313" key="2">
    <source>
        <dbReference type="Proteomes" id="UP000306319"/>
    </source>
</evidence>
<sequence length="347" mass="38566">MLRRHAVSVRSNVRDALAAINRLSGESMTLFAIDDAGNLVGTVTDGDVRRALIAGADISDSVESVMHRDYLYLTPGEDWCLRIAEGRRRRLTLLPVVRCGHIIDIVDLSAIKTRLPIDAVLMAGGKGERLRPLTQDTPKPLLTVGEKAIIDYNVDELERCGVERIFVTVNYLAHKIESHFRQRTGRAKVTCIREPKRLGTMGSMALIDGIHSDNVLLMNSDLLTTLDFEEMYLHHVRSGADLTMAAVPYTVSVPFAIMKMEGKRVKGLEEKPTYNYFANGGVYLMKSSLLSRIVAGEYLDAPDFITSLIADGGEVGCYPIEGTWIDIGSPDDYRYANDLMKRRVGFK</sequence>
<proteinExistence type="predicted"/>
<evidence type="ECO:0000313" key="1">
    <source>
        <dbReference type="EMBL" id="TGY77383.1"/>
    </source>
</evidence>
<dbReference type="Proteomes" id="UP000306319">
    <property type="component" value="Unassembled WGS sequence"/>
</dbReference>
<reference evidence="1" key="1">
    <citation type="submission" date="2019-04" db="EMBL/GenBank/DDBJ databases">
        <title>Microbes associate with the intestines of laboratory mice.</title>
        <authorList>
            <person name="Navarre W."/>
            <person name="Wong E."/>
            <person name="Huang K."/>
            <person name="Tropini C."/>
            <person name="Ng K."/>
            <person name="Yu B."/>
        </authorList>
    </citation>
    <scope>NUCLEOTIDE SEQUENCE</scope>
    <source>
        <strain evidence="1">NM04_E33</strain>
    </source>
</reference>
<accession>A0AC61REG7</accession>
<organism evidence="1 2">
    <name type="scientific">Lepagella muris</name>
    <dbReference type="NCBI Taxonomy" id="3032870"/>
    <lineage>
        <taxon>Bacteria</taxon>
        <taxon>Pseudomonadati</taxon>
        <taxon>Bacteroidota</taxon>
        <taxon>Bacteroidia</taxon>
        <taxon>Bacteroidales</taxon>
        <taxon>Muribaculaceae</taxon>
        <taxon>Lepagella</taxon>
    </lineage>
</organism>
<keyword evidence="2" id="KW-1185">Reference proteome</keyword>
<dbReference type="EMBL" id="SRYB01000026">
    <property type="protein sequence ID" value="TGY77383.1"/>
    <property type="molecule type" value="Genomic_DNA"/>
</dbReference>
<gene>
    <name evidence="1" type="ORF">E5331_14845</name>
</gene>